<keyword evidence="7" id="KW-0812">Transmembrane</keyword>
<dbReference type="AlphaFoldDB" id="A0A7M1B1B1"/>
<feature type="transmembrane region" description="Helical" evidence="7">
    <location>
        <begin position="12"/>
        <end position="32"/>
    </location>
</feature>
<evidence type="ECO:0000256" key="3">
    <source>
        <dbReference type="ARBA" id="ARBA00022553"/>
    </source>
</evidence>
<dbReference type="GO" id="GO:0000155">
    <property type="term" value="F:phosphorelay sensor kinase activity"/>
    <property type="evidence" value="ECO:0007669"/>
    <property type="project" value="InterPro"/>
</dbReference>
<dbReference type="InterPro" id="IPR036890">
    <property type="entry name" value="HATPase_C_sf"/>
</dbReference>
<dbReference type="Pfam" id="PF00512">
    <property type="entry name" value="HisKA"/>
    <property type="match status" value="1"/>
</dbReference>
<dbReference type="InterPro" id="IPR003594">
    <property type="entry name" value="HATPase_dom"/>
</dbReference>
<evidence type="ECO:0000313" key="9">
    <source>
        <dbReference type="EMBL" id="QOP42452.1"/>
    </source>
</evidence>
<dbReference type="InterPro" id="IPR050351">
    <property type="entry name" value="BphY/WalK/GraS-like"/>
</dbReference>
<evidence type="ECO:0000313" key="10">
    <source>
        <dbReference type="Proteomes" id="UP000593719"/>
    </source>
</evidence>
<name>A0A7M1B1B1_9BACT</name>
<keyword evidence="3" id="KW-0597">Phosphoprotein</keyword>
<dbReference type="PANTHER" id="PTHR45453">
    <property type="entry name" value="PHOSPHATE REGULON SENSOR PROTEIN PHOR"/>
    <property type="match status" value="1"/>
</dbReference>
<evidence type="ECO:0000256" key="2">
    <source>
        <dbReference type="ARBA" id="ARBA00012438"/>
    </source>
</evidence>
<feature type="transmembrane region" description="Helical" evidence="7">
    <location>
        <begin position="115"/>
        <end position="138"/>
    </location>
</feature>
<evidence type="ECO:0000256" key="4">
    <source>
        <dbReference type="ARBA" id="ARBA00022679"/>
    </source>
</evidence>
<dbReference type="InterPro" id="IPR003661">
    <property type="entry name" value="HisK_dim/P_dom"/>
</dbReference>
<keyword evidence="6" id="KW-0902">Two-component regulatory system</keyword>
<evidence type="ECO:0000256" key="5">
    <source>
        <dbReference type="ARBA" id="ARBA00022777"/>
    </source>
</evidence>
<dbReference type="GO" id="GO:0005886">
    <property type="term" value="C:plasma membrane"/>
    <property type="evidence" value="ECO:0007669"/>
    <property type="project" value="TreeGrafter"/>
</dbReference>
<dbReference type="SMART" id="SM00387">
    <property type="entry name" value="HATPase_c"/>
    <property type="match status" value="1"/>
</dbReference>
<proteinExistence type="predicted"/>
<evidence type="ECO:0000256" key="1">
    <source>
        <dbReference type="ARBA" id="ARBA00000085"/>
    </source>
</evidence>
<dbReference type="Gene3D" id="1.10.287.130">
    <property type="match status" value="1"/>
</dbReference>
<evidence type="ECO:0000256" key="6">
    <source>
        <dbReference type="ARBA" id="ARBA00023012"/>
    </source>
</evidence>
<dbReference type="Proteomes" id="UP000593719">
    <property type="component" value="Chromosome"/>
</dbReference>
<reference evidence="9 10" key="1">
    <citation type="submission" date="2019-06" db="EMBL/GenBank/DDBJ databases">
        <title>Sulfurimonas gotlandica sp. nov., a chemoautotrophic and psychrotolerant epsilonproteobacterium isolated from a pelagic redoxcline, and an emended description of the genus Sulfurimonas.</title>
        <authorList>
            <person name="Wang S."/>
            <person name="Jiang L."/>
            <person name="Shao Z."/>
        </authorList>
    </citation>
    <scope>NUCLEOTIDE SEQUENCE [LARGE SCALE GENOMIC DNA]</scope>
    <source>
        <strain evidence="9 10">S2-6</strain>
    </source>
</reference>
<protein>
    <recommendedName>
        <fullName evidence="2">histidine kinase</fullName>
        <ecNumber evidence="2">2.7.13.3</ecNumber>
    </recommendedName>
</protein>
<keyword evidence="7" id="KW-1133">Transmembrane helix</keyword>
<dbReference type="GO" id="GO:0004721">
    <property type="term" value="F:phosphoprotein phosphatase activity"/>
    <property type="evidence" value="ECO:0007669"/>
    <property type="project" value="TreeGrafter"/>
</dbReference>
<keyword evidence="7" id="KW-0472">Membrane</keyword>
<gene>
    <name evidence="9" type="ORF">FJR45_00150</name>
</gene>
<dbReference type="Gene3D" id="3.30.565.10">
    <property type="entry name" value="Histidine kinase-like ATPase, C-terminal domain"/>
    <property type="match status" value="1"/>
</dbReference>
<dbReference type="PRINTS" id="PR00344">
    <property type="entry name" value="BCTRLSENSOR"/>
</dbReference>
<keyword evidence="4" id="KW-0808">Transferase</keyword>
<feature type="domain" description="Histidine kinase" evidence="8">
    <location>
        <begin position="154"/>
        <end position="347"/>
    </location>
</feature>
<keyword evidence="10" id="KW-1185">Reference proteome</keyword>
<dbReference type="InterPro" id="IPR036097">
    <property type="entry name" value="HisK_dim/P_sf"/>
</dbReference>
<accession>A0A7M1B1B1</accession>
<dbReference type="SUPFAM" id="SSF47384">
    <property type="entry name" value="Homodimeric domain of signal transducing histidine kinase"/>
    <property type="match status" value="1"/>
</dbReference>
<dbReference type="EC" id="2.7.13.3" evidence="2"/>
<keyword evidence="5 9" id="KW-0418">Kinase</keyword>
<dbReference type="SUPFAM" id="SSF55874">
    <property type="entry name" value="ATPase domain of HSP90 chaperone/DNA topoisomerase II/histidine kinase"/>
    <property type="match status" value="1"/>
</dbReference>
<evidence type="ECO:0000256" key="7">
    <source>
        <dbReference type="SAM" id="Phobius"/>
    </source>
</evidence>
<dbReference type="RefSeq" id="WP_193150815.1">
    <property type="nucleotide sequence ID" value="NZ_CP041235.1"/>
</dbReference>
<dbReference type="EMBL" id="CP041235">
    <property type="protein sequence ID" value="QOP42452.1"/>
    <property type="molecule type" value="Genomic_DNA"/>
</dbReference>
<dbReference type="Pfam" id="PF02518">
    <property type="entry name" value="HATPase_c"/>
    <property type="match status" value="1"/>
</dbReference>
<organism evidence="9 10">
    <name type="scientific">Sulfurimonas sediminis</name>
    <dbReference type="NCBI Taxonomy" id="2590020"/>
    <lineage>
        <taxon>Bacteria</taxon>
        <taxon>Pseudomonadati</taxon>
        <taxon>Campylobacterota</taxon>
        <taxon>Epsilonproteobacteria</taxon>
        <taxon>Campylobacterales</taxon>
        <taxon>Sulfurimonadaceae</taxon>
        <taxon>Sulfurimonas</taxon>
    </lineage>
</organism>
<evidence type="ECO:0000259" key="8">
    <source>
        <dbReference type="PROSITE" id="PS50109"/>
    </source>
</evidence>
<dbReference type="CDD" id="cd00082">
    <property type="entry name" value="HisKA"/>
    <property type="match status" value="1"/>
</dbReference>
<dbReference type="InterPro" id="IPR004358">
    <property type="entry name" value="Sig_transdc_His_kin-like_C"/>
</dbReference>
<dbReference type="KEGG" id="ssei:FJR45_00150"/>
<dbReference type="PANTHER" id="PTHR45453:SF1">
    <property type="entry name" value="PHOSPHATE REGULON SENSOR PROTEIN PHOR"/>
    <property type="match status" value="1"/>
</dbReference>
<dbReference type="GO" id="GO:0016036">
    <property type="term" value="P:cellular response to phosphate starvation"/>
    <property type="evidence" value="ECO:0007669"/>
    <property type="project" value="TreeGrafter"/>
</dbReference>
<sequence length="348" mass="40904">MKKVEKESLLKSFLLFFLSQTLLVSALFFLNYQKELQSLDETVFSKMRLCSFSLQCKEFQYDFVPKKEYELYKLYKNENELSAYFSIPNSTKNALKIYLPKEKYIQGTRTLQKELLWNFFIVVFVIAILSFFFALYALSPLRKALHVTEEFIKDILHDFNTPLSILRLNVSMLKSETGENTKIDRIENAVQNILNLQANLRAYLHSHVRQKEQFVLKEFLKERINLIESNYKDIRFYIEVPQVMLHVNKDSFTRIIDNLISNAAKYNKKEGKVFIRFSDDILSIEDTGKGIQNPKRVFERFYKEQERGIGIGLHIVKKLCEELDITVHVQSEVGKGTVFTLNLKNIIV</sequence>
<comment type="catalytic activity">
    <reaction evidence="1">
        <text>ATP + protein L-histidine = ADP + protein N-phospho-L-histidine.</text>
        <dbReference type="EC" id="2.7.13.3"/>
    </reaction>
</comment>
<dbReference type="PROSITE" id="PS50109">
    <property type="entry name" value="HIS_KIN"/>
    <property type="match status" value="1"/>
</dbReference>
<dbReference type="InterPro" id="IPR005467">
    <property type="entry name" value="His_kinase_dom"/>
</dbReference>